<feature type="compositionally biased region" description="Pro residues" evidence="1">
    <location>
        <begin position="32"/>
        <end position="46"/>
    </location>
</feature>
<reference evidence="3" key="1">
    <citation type="journal article" date="2014" name="Science">
        <title>Ancient hybridizations among the ancestral genomes of bread wheat.</title>
        <authorList>
            <consortium name="International Wheat Genome Sequencing Consortium,"/>
            <person name="Marcussen T."/>
            <person name="Sandve S.R."/>
            <person name="Heier L."/>
            <person name="Spannagl M."/>
            <person name="Pfeifer M."/>
            <person name="Jakobsen K.S."/>
            <person name="Wulff B.B."/>
            <person name="Steuernagel B."/>
            <person name="Mayer K.F."/>
            <person name="Olsen O.A."/>
        </authorList>
    </citation>
    <scope>NUCLEOTIDE SEQUENCE [LARGE SCALE GENOMIC DNA]</scope>
    <source>
        <strain evidence="3">cv. AL8/78</strain>
    </source>
</reference>
<dbReference type="EnsemblPlants" id="AET7Gv20309900.1">
    <property type="protein sequence ID" value="AET7Gv20309900.1"/>
    <property type="gene ID" value="AET7Gv20309900"/>
</dbReference>
<sequence>SREAVIPCTLSFFPDEDEHDSAPSLALQSPNRVPPTDRPVTPPPPPPRRRRWTTNSAAGRAPAPTAEPAGAGAGAARPSTRASAS</sequence>
<accession>A0A453QT04</accession>
<organism evidence="2 3">
    <name type="scientific">Aegilops tauschii subsp. strangulata</name>
    <name type="common">Goatgrass</name>
    <dbReference type="NCBI Taxonomy" id="200361"/>
    <lineage>
        <taxon>Eukaryota</taxon>
        <taxon>Viridiplantae</taxon>
        <taxon>Streptophyta</taxon>
        <taxon>Embryophyta</taxon>
        <taxon>Tracheophyta</taxon>
        <taxon>Spermatophyta</taxon>
        <taxon>Magnoliopsida</taxon>
        <taxon>Liliopsida</taxon>
        <taxon>Poales</taxon>
        <taxon>Poaceae</taxon>
        <taxon>BOP clade</taxon>
        <taxon>Pooideae</taxon>
        <taxon>Triticodae</taxon>
        <taxon>Triticeae</taxon>
        <taxon>Triticinae</taxon>
        <taxon>Aegilops</taxon>
    </lineage>
</organism>
<name>A0A453QT04_AEGTS</name>
<reference evidence="2" key="3">
    <citation type="journal article" date="2017" name="Nature">
        <title>Genome sequence of the progenitor of the wheat D genome Aegilops tauschii.</title>
        <authorList>
            <person name="Luo M.C."/>
            <person name="Gu Y.Q."/>
            <person name="Puiu D."/>
            <person name="Wang H."/>
            <person name="Twardziok S.O."/>
            <person name="Deal K.R."/>
            <person name="Huo N."/>
            <person name="Zhu T."/>
            <person name="Wang L."/>
            <person name="Wang Y."/>
            <person name="McGuire P.E."/>
            <person name="Liu S."/>
            <person name="Long H."/>
            <person name="Ramasamy R.K."/>
            <person name="Rodriguez J.C."/>
            <person name="Van S.L."/>
            <person name="Yuan L."/>
            <person name="Wang Z."/>
            <person name="Xia Z."/>
            <person name="Xiao L."/>
            <person name="Anderson O.D."/>
            <person name="Ouyang S."/>
            <person name="Liang Y."/>
            <person name="Zimin A.V."/>
            <person name="Pertea G."/>
            <person name="Qi P."/>
            <person name="Bennetzen J.L."/>
            <person name="Dai X."/>
            <person name="Dawson M.W."/>
            <person name="Muller H.G."/>
            <person name="Kugler K."/>
            <person name="Rivarola-Duarte L."/>
            <person name="Spannagl M."/>
            <person name="Mayer K.F.X."/>
            <person name="Lu F.H."/>
            <person name="Bevan M.W."/>
            <person name="Leroy P."/>
            <person name="Li P."/>
            <person name="You F.M."/>
            <person name="Sun Q."/>
            <person name="Liu Z."/>
            <person name="Lyons E."/>
            <person name="Wicker T."/>
            <person name="Salzberg S.L."/>
            <person name="Devos K.M."/>
            <person name="Dvorak J."/>
        </authorList>
    </citation>
    <scope>NUCLEOTIDE SEQUENCE [LARGE SCALE GENOMIC DNA]</scope>
    <source>
        <strain evidence="2">cv. AL8/78</strain>
    </source>
</reference>
<dbReference type="AlphaFoldDB" id="A0A453QT04"/>
<keyword evidence="3" id="KW-1185">Reference proteome</keyword>
<reference evidence="2" key="4">
    <citation type="submission" date="2019-03" db="UniProtKB">
        <authorList>
            <consortium name="EnsemblPlants"/>
        </authorList>
    </citation>
    <scope>IDENTIFICATION</scope>
</reference>
<reference evidence="3" key="2">
    <citation type="journal article" date="2017" name="Nat. Plants">
        <title>The Aegilops tauschii genome reveals multiple impacts of transposons.</title>
        <authorList>
            <person name="Zhao G."/>
            <person name="Zou C."/>
            <person name="Li K."/>
            <person name="Wang K."/>
            <person name="Li T."/>
            <person name="Gao L."/>
            <person name="Zhang X."/>
            <person name="Wang H."/>
            <person name="Yang Z."/>
            <person name="Liu X."/>
            <person name="Jiang W."/>
            <person name="Mao L."/>
            <person name="Kong X."/>
            <person name="Jiao Y."/>
            <person name="Jia J."/>
        </authorList>
    </citation>
    <scope>NUCLEOTIDE SEQUENCE [LARGE SCALE GENOMIC DNA]</scope>
    <source>
        <strain evidence="3">cv. AL8/78</strain>
    </source>
</reference>
<evidence type="ECO:0000313" key="2">
    <source>
        <dbReference type="EnsemblPlants" id="AET7Gv20309900.1"/>
    </source>
</evidence>
<dbReference type="Proteomes" id="UP000015105">
    <property type="component" value="Chromosome 7D"/>
</dbReference>
<evidence type="ECO:0000313" key="3">
    <source>
        <dbReference type="Proteomes" id="UP000015105"/>
    </source>
</evidence>
<feature type="region of interest" description="Disordered" evidence="1">
    <location>
        <begin position="1"/>
        <end position="85"/>
    </location>
</feature>
<proteinExistence type="predicted"/>
<reference evidence="2" key="5">
    <citation type="journal article" date="2021" name="G3 (Bethesda)">
        <title>Aegilops tauschii genome assembly Aet v5.0 features greater sequence contiguity and improved annotation.</title>
        <authorList>
            <person name="Wang L."/>
            <person name="Zhu T."/>
            <person name="Rodriguez J.C."/>
            <person name="Deal K.R."/>
            <person name="Dubcovsky J."/>
            <person name="McGuire P.E."/>
            <person name="Lux T."/>
            <person name="Spannagl M."/>
            <person name="Mayer K.F.X."/>
            <person name="Baldrich P."/>
            <person name="Meyers B.C."/>
            <person name="Huo N."/>
            <person name="Gu Y.Q."/>
            <person name="Zhou H."/>
            <person name="Devos K.M."/>
            <person name="Bennetzen J.L."/>
            <person name="Unver T."/>
            <person name="Budak H."/>
            <person name="Gulick P.J."/>
            <person name="Galiba G."/>
            <person name="Kalapos B."/>
            <person name="Nelson D.R."/>
            <person name="Li P."/>
            <person name="You F.M."/>
            <person name="Luo M.C."/>
            <person name="Dvorak J."/>
        </authorList>
    </citation>
    <scope>NUCLEOTIDE SEQUENCE [LARGE SCALE GENOMIC DNA]</scope>
    <source>
        <strain evidence="2">cv. AL8/78</strain>
    </source>
</reference>
<protein>
    <submittedName>
        <fullName evidence="2">Uncharacterized protein</fullName>
    </submittedName>
</protein>
<feature type="compositionally biased region" description="Low complexity" evidence="1">
    <location>
        <begin position="56"/>
        <end position="85"/>
    </location>
</feature>
<dbReference type="Gramene" id="AET7Gv20309900.1">
    <property type="protein sequence ID" value="AET7Gv20309900.1"/>
    <property type="gene ID" value="AET7Gv20309900"/>
</dbReference>
<evidence type="ECO:0000256" key="1">
    <source>
        <dbReference type="SAM" id="MobiDB-lite"/>
    </source>
</evidence>